<dbReference type="Proteomes" id="UP000438429">
    <property type="component" value="Unassembled WGS sequence"/>
</dbReference>
<gene>
    <name evidence="2" type="ORF">F2P81_019363</name>
</gene>
<proteinExistence type="predicted"/>
<comment type="caution">
    <text evidence="2">The sequence shown here is derived from an EMBL/GenBank/DDBJ whole genome shotgun (WGS) entry which is preliminary data.</text>
</comment>
<evidence type="ECO:0000313" key="2">
    <source>
        <dbReference type="EMBL" id="KAF0028276.1"/>
    </source>
</evidence>
<reference evidence="2 3" key="1">
    <citation type="submission" date="2019-06" db="EMBL/GenBank/DDBJ databases">
        <title>Draft genomes of female and male turbot (Scophthalmus maximus).</title>
        <authorList>
            <person name="Xu H."/>
            <person name="Xu X.-W."/>
            <person name="Shao C."/>
            <person name="Chen S."/>
        </authorList>
    </citation>
    <scope>NUCLEOTIDE SEQUENCE [LARGE SCALE GENOMIC DNA]</scope>
    <source>
        <strain evidence="2">Ysfricsl-2016a</strain>
        <tissue evidence="2">Blood</tissue>
    </source>
</reference>
<protein>
    <submittedName>
        <fullName evidence="2">Uncharacterized protein</fullName>
    </submittedName>
</protein>
<dbReference type="EMBL" id="VEVO01000017">
    <property type="protein sequence ID" value="KAF0028276.1"/>
    <property type="molecule type" value="Genomic_DNA"/>
</dbReference>
<dbReference type="AlphaFoldDB" id="A0A6A4RZF7"/>
<dbReference type="InterPro" id="IPR039357">
    <property type="entry name" value="SRD5A/TECR"/>
</dbReference>
<keyword evidence="1" id="KW-1133">Transmembrane helix</keyword>
<accession>A0A6A4RZF7</accession>
<dbReference type="PANTHER" id="PTHR10556:SF59">
    <property type="entry name" value="STEROID 5-ALPHA REDUCTASE C-TERMINAL DOMAIN-CONTAINING PROTEIN"/>
    <property type="match status" value="1"/>
</dbReference>
<evidence type="ECO:0000313" key="3">
    <source>
        <dbReference type="Proteomes" id="UP000438429"/>
    </source>
</evidence>
<name>A0A6A4RZF7_SCOMX</name>
<dbReference type="GO" id="GO:0042761">
    <property type="term" value="P:very long-chain fatty acid biosynthetic process"/>
    <property type="evidence" value="ECO:0007669"/>
    <property type="project" value="TreeGrafter"/>
</dbReference>
<feature type="transmembrane region" description="Helical" evidence="1">
    <location>
        <begin position="104"/>
        <end position="131"/>
    </location>
</feature>
<dbReference type="PANTHER" id="PTHR10556">
    <property type="entry name" value="3-OXO-5-ALPHA-STEROID 4-DEHYDROGENASE"/>
    <property type="match status" value="1"/>
</dbReference>
<keyword evidence="1" id="KW-0472">Membrane</keyword>
<keyword evidence="1" id="KW-0812">Transmembrane</keyword>
<evidence type="ECO:0000256" key="1">
    <source>
        <dbReference type="SAM" id="Phobius"/>
    </source>
</evidence>
<sequence length="396" mass="44583">MEYRDKLSCLWLHNSVLTRFDCSGRCDMYANSVRTREAVRCLSNPQTLRSRCAELLAAMTSPAVVDQVMKGFQIRCALVSEPVLLHGQLPKIDKSTSMPSNGEIFVGLLVLCSLGYGSAFGFYIHFIGFVAGQLVYNSPVSCVHFLPYVSEFLVFGRDSRVDFNLPTSNGAASGYRELLLTNPDSTLLDNSQATTLAFKLACRDSRVDFNLPTSNGAASGYRELLLTNPDSTLLDNSQATTLAFKLACNFYHLAHRGHHFNNPPTAMSRTTFFEVAVLDANTREQICFLDKVFLAEYIGPLLTYLLFYFRVPYIYSHRYASTSSPHPVVTRACACHTFHYVKRMIETIFVHRFTHGTMPLRIIVRHINSRLSVFTAYGEIQFNYGLIMFVVRILTS</sequence>
<dbReference type="GO" id="GO:0016491">
    <property type="term" value="F:oxidoreductase activity"/>
    <property type="evidence" value="ECO:0007669"/>
    <property type="project" value="TreeGrafter"/>
</dbReference>
<organism evidence="2 3">
    <name type="scientific">Scophthalmus maximus</name>
    <name type="common">Turbot</name>
    <name type="synonym">Psetta maxima</name>
    <dbReference type="NCBI Taxonomy" id="52904"/>
    <lineage>
        <taxon>Eukaryota</taxon>
        <taxon>Metazoa</taxon>
        <taxon>Chordata</taxon>
        <taxon>Craniata</taxon>
        <taxon>Vertebrata</taxon>
        <taxon>Euteleostomi</taxon>
        <taxon>Actinopterygii</taxon>
        <taxon>Neopterygii</taxon>
        <taxon>Teleostei</taxon>
        <taxon>Neoteleostei</taxon>
        <taxon>Acanthomorphata</taxon>
        <taxon>Carangaria</taxon>
        <taxon>Pleuronectiformes</taxon>
        <taxon>Pleuronectoidei</taxon>
        <taxon>Scophthalmidae</taxon>
        <taxon>Scophthalmus</taxon>
    </lineage>
</organism>